<comment type="pathway">
    <text evidence="1">Amino-acid degradation; L-valine degradation.</text>
</comment>
<dbReference type="Proteomes" id="UP000799778">
    <property type="component" value="Unassembled WGS sequence"/>
</dbReference>
<dbReference type="GeneID" id="54289868"/>
<comment type="similarity">
    <text evidence="2">Belongs to the HIBADH-related family. 3-hydroxyisobutyrate dehydrogenase subfamily.</text>
</comment>
<dbReference type="InterPro" id="IPR029154">
    <property type="entry name" value="HIBADH-like_NADP-bd"/>
</dbReference>
<dbReference type="AlphaFoldDB" id="A0A6A5X930"/>
<dbReference type="PIRSF" id="PIRSF000103">
    <property type="entry name" value="HIBADH"/>
    <property type="match status" value="1"/>
</dbReference>
<keyword evidence="6" id="KW-0520">NAD</keyword>
<evidence type="ECO:0000256" key="3">
    <source>
        <dbReference type="ARBA" id="ARBA00012991"/>
    </source>
</evidence>
<dbReference type="PROSITE" id="PS00895">
    <property type="entry name" value="3_HYDROXYISOBUT_DH"/>
    <property type="match status" value="1"/>
</dbReference>
<evidence type="ECO:0000313" key="12">
    <source>
        <dbReference type="Proteomes" id="UP000799778"/>
    </source>
</evidence>
<dbReference type="SUPFAM" id="SSF48179">
    <property type="entry name" value="6-phosphogluconate dehydrogenase C-terminal domain-like"/>
    <property type="match status" value="1"/>
</dbReference>
<accession>A0A6A5X930</accession>
<protein>
    <recommendedName>
        <fullName evidence="3">3-hydroxyisobutyrate dehydrogenase</fullName>
        <ecNumber evidence="3">1.1.1.31</ecNumber>
    </recommendedName>
</protein>
<feature type="domain" description="6-phosphogluconate dehydrogenase NADP-binding" evidence="9">
    <location>
        <begin position="8"/>
        <end position="177"/>
    </location>
</feature>
<dbReference type="InterPro" id="IPR002204">
    <property type="entry name" value="3-OH-isobutyrate_DH-rel_CS"/>
</dbReference>
<organism evidence="11 12">
    <name type="scientific">Aaosphaeria arxii CBS 175.79</name>
    <dbReference type="NCBI Taxonomy" id="1450172"/>
    <lineage>
        <taxon>Eukaryota</taxon>
        <taxon>Fungi</taxon>
        <taxon>Dikarya</taxon>
        <taxon>Ascomycota</taxon>
        <taxon>Pezizomycotina</taxon>
        <taxon>Dothideomycetes</taxon>
        <taxon>Pleosporomycetidae</taxon>
        <taxon>Pleosporales</taxon>
        <taxon>Pleosporales incertae sedis</taxon>
        <taxon>Aaosphaeria</taxon>
    </lineage>
</organism>
<evidence type="ECO:0000313" key="11">
    <source>
        <dbReference type="EMBL" id="KAF2009420.1"/>
    </source>
</evidence>
<evidence type="ECO:0000256" key="2">
    <source>
        <dbReference type="ARBA" id="ARBA00006013"/>
    </source>
</evidence>
<keyword evidence="12" id="KW-1185">Reference proteome</keyword>
<dbReference type="Pfam" id="PF14833">
    <property type="entry name" value="NAD_binding_11"/>
    <property type="match status" value="1"/>
</dbReference>
<proteinExistence type="inferred from homology"/>
<feature type="active site" evidence="8">
    <location>
        <position position="187"/>
    </location>
</feature>
<dbReference type="EMBL" id="ML978078">
    <property type="protein sequence ID" value="KAF2009420.1"/>
    <property type="molecule type" value="Genomic_DNA"/>
</dbReference>
<dbReference type="Pfam" id="PF03446">
    <property type="entry name" value="NAD_binding_2"/>
    <property type="match status" value="1"/>
</dbReference>
<reference evidence="11" key="1">
    <citation type="journal article" date="2020" name="Stud. Mycol.">
        <title>101 Dothideomycetes genomes: a test case for predicting lifestyles and emergence of pathogens.</title>
        <authorList>
            <person name="Haridas S."/>
            <person name="Albert R."/>
            <person name="Binder M."/>
            <person name="Bloem J."/>
            <person name="Labutti K."/>
            <person name="Salamov A."/>
            <person name="Andreopoulos B."/>
            <person name="Baker S."/>
            <person name="Barry K."/>
            <person name="Bills G."/>
            <person name="Bluhm B."/>
            <person name="Cannon C."/>
            <person name="Castanera R."/>
            <person name="Culley D."/>
            <person name="Daum C."/>
            <person name="Ezra D."/>
            <person name="Gonzalez J."/>
            <person name="Henrissat B."/>
            <person name="Kuo A."/>
            <person name="Liang C."/>
            <person name="Lipzen A."/>
            <person name="Lutzoni F."/>
            <person name="Magnuson J."/>
            <person name="Mondo S."/>
            <person name="Nolan M."/>
            <person name="Ohm R."/>
            <person name="Pangilinan J."/>
            <person name="Park H.-J."/>
            <person name="Ramirez L."/>
            <person name="Alfaro M."/>
            <person name="Sun H."/>
            <person name="Tritt A."/>
            <person name="Yoshinaga Y."/>
            <person name="Zwiers L.-H."/>
            <person name="Turgeon B."/>
            <person name="Goodwin S."/>
            <person name="Spatafora J."/>
            <person name="Crous P."/>
            <person name="Grigoriev I."/>
        </authorList>
    </citation>
    <scope>NUCLEOTIDE SEQUENCE</scope>
    <source>
        <strain evidence="11">CBS 175.79</strain>
    </source>
</reference>
<dbReference type="RefSeq" id="XP_033377759.1">
    <property type="nucleotide sequence ID" value="XM_033532471.1"/>
</dbReference>
<dbReference type="PANTHER" id="PTHR22981:SF81">
    <property type="entry name" value="DEHYDROGENASE, PUTATIVE-RELATED"/>
    <property type="match status" value="1"/>
</dbReference>
<dbReference type="InterPro" id="IPR015815">
    <property type="entry name" value="HIBADH-related"/>
</dbReference>
<dbReference type="GO" id="GO:0050661">
    <property type="term" value="F:NADP binding"/>
    <property type="evidence" value="ECO:0007669"/>
    <property type="project" value="InterPro"/>
</dbReference>
<dbReference type="OrthoDB" id="21615at2759"/>
<dbReference type="GO" id="GO:0051287">
    <property type="term" value="F:NAD binding"/>
    <property type="evidence" value="ECO:0007669"/>
    <property type="project" value="InterPro"/>
</dbReference>
<dbReference type="EC" id="1.1.1.31" evidence="3"/>
<dbReference type="GO" id="GO:0006574">
    <property type="term" value="P:L-valine catabolic process"/>
    <property type="evidence" value="ECO:0007669"/>
    <property type="project" value="TreeGrafter"/>
</dbReference>
<dbReference type="InterPro" id="IPR006115">
    <property type="entry name" value="6PGDH_NADP-bd"/>
</dbReference>
<dbReference type="InterPro" id="IPR013328">
    <property type="entry name" value="6PGD_dom2"/>
</dbReference>
<name>A0A6A5X930_9PLEO</name>
<dbReference type="InterPro" id="IPR008927">
    <property type="entry name" value="6-PGluconate_DH-like_C_sf"/>
</dbReference>
<dbReference type="PANTHER" id="PTHR22981">
    <property type="entry name" value="3-HYDROXYISOBUTYRATE DEHYDROGENASE-RELATED"/>
    <property type="match status" value="1"/>
</dbReference>
<evidence type="ECO:0000256" key="6">
    <source>
        <dbReference type="ARBA" id="ARBA00023027"/>
    </source>
</evidence>
<dbReference type="Gene3D" id="3.40.50.720">
    <property type="entry name" value="NAD(P)-binding Rossmann-like Domain"/>
    <property type="match status" value="1"/>
</dbReference>
<feature type="domain" description="3-hydroxyisobutyrate dehydrogenase-like NAD-binding" evidence="10">
    <location>
        <begin position="183"/>
        <end position="293"/>
    </location>
</feature>
<keyword evidence="4" id="KW-0101">Branched-chain amino acid catabolism</keyword>
<evidence type="ECO:0000259" key="9">
    <source>
        <dbReference type="Pfam" id="PF03446"/>
    </source>
</evidence>
<evidence type="ECO:0000256" key="7">
    <source>
        <dbReference type="ARBA" id="ARBA00049197"/>
    </source>
</evidence>
<dbReference type="SUPFAM" id="SSF51735">
    <property type="entry name" value="NAD(P)-binding Rossmann-fold domains"/>
    <property type="match status" value="1"/>
</dbReference>
<dbReference type="GO" id="GO:0005739">
    <property type="term" value="C:mitochondrion"/>
    <property type="evidence" value="ECO:0007669"/>
    <property type="project" value="TreeGrafter"/>
</dbReference>
<evidence type="ECO:0000256" key="1">
    <source>
        <dbReference type="ARBA" id="ARBA00005109"/>
    </source>
</evidence>
<dbReference type="InterPro" id="IPR036291">
    <property type="entry name" value="NAD(P)-bd_dom_sf"/>
</dbReference>
<comment type="catalytic activity">
    <reaction evidence="7">
        <text>3-hydroxy-2-methylpropanoate + NAD(+) = 2-methyl-3-oxopropanoate + NADH + H(+)</text>
        <dbReference type="Rhea" id="RHEA:17681"/>
        <dbReference type="ChEBI" id="CHEBI:11805"/>
        <dbReference type="ChEBI" id="CHEBI:15378"/>
        <dbReference type="ChEBI" id="CHEBI:57540"/>
        <dbReference type="ChEBI" id="CHEBI:57700"/>
        <dbReference type="ChEBI" id="CHEBI:57945"/>
        <dbReference type="EC" id="1.1.1.31"/>
    </reaction>
</comment>
<evidence type="ECO:0000259" key="10">
    <source>
        <dbReference type="Pfam" id="PF14833"/>
    </source>
</evidence>
<evidence type="ECO:0000256" key="5">
    <source>
        <dbReference type="ARBA" id="ARBA00023002"/>
    </source>
</evidence>
<sequence length="321" mass="34438">MGLLEARTIGFIGLGAMGSPMARRIAEKLPPGSQMYVYDVVQPPMDAISEAFPGKIVKAVSPKHVAEHANLIISMVPEGRHVRSVYLDNETGITAANISDHIILECSTIDRSTSLAVKKHINTNFPKAEFYDAPVTGGVLGAEKGTLAFFLGCNENDPNFKSLVKLLQHVGRQVISCGGPSFGIATKLTNNYLSGLIAIASSEAMNMGMRAGIDPRVLSQALAAGTAQNAILDRFNPVPGVVPDAPSSNGYQGGFKVQLMRKDFALAVDMAKETNAKTILGPLGLKTYEDATNDPRCWDLDSRVVFRHIGGNENWKKNADI</sequence>
<dbReference type="FunFam" id="1.10.1040.10:FF:000006">
    <property type="entry name" value="3-hydroxyisobutyrate dehydrogenase"/>
    <property type="match status" value="1"/>
</dbReference>
<keyword evidence="5" id="KW-0560">Oxidoreductase</keyword>
<gene>
    <name evidence="11" type="ORF">BU24DRAFT_467801</name>
</gene>
<dbReference type="GO" id="GO:0008442">
    <property type="term" value="F:3-hydroxyisobutyrate dehydrogenase activity"/>
    <property type="evidence" value="ECO:0007669"/>
    <property type="project" value="UniProtKB-EC"/>
</dbReference>
<dbReference type="Gene3D" id="1.10.1040.10">
    <property type="entry name" value="N-(1-d-carboxylethyl)-l-norvaline Dehydrogenase, domain 2"/>
    <property type="match status" value="1"/>
</dbReference>
<evidence type="ECO:0000256" key="4">
    <source>
        <dbReference type="ARBA" id="ARBA00022456"/>
    </source>
</evidence>
<evidence type="ECO:0000256" key="8">
    <source>
        <dbReference type="PIRSR" id="PIRSR000103-1"/>
    </source>
</evidence>